<dbReference type="EMBL" id="UYJE01008925">
    <property type="protein sequence ID" value="VDI68553.1"/>
    <property type="molecule type" value="Genomic_DNA"/>
</dbReference>
<dbReference type="InterPro" id="IPR007110">
    <property type="entry name" value="Ig-like_dom"/>
</dbReference>
<feature type="compositionally biased region" description="Acidic residues" evidence="1">
    <location>
        <begin position="12"/>
        <end position="38"/>
    </location>
</feature>
<evidence type="ECO:0000313" key="4">
    <source>
        <dbReference type="Proteomes" id="UP000596742"/>
    </source>
</evidence>
<reference evidence="3" key="1">
    <citation type="submission" date="2018-11" db="EMBL/GenBank/DDBJ databases">
        <authorList>
            <person name="Alioto T."/>
            <person name="Alioto T."/>
        </authorList>
    </citation>
    <scope>NUCLEOTIDE SEQUENCE</scope>
</reference>
<sequence>MDEEMLANVSAYDEEAMEVSESEGEIDSDLNEATESDYDSPVNQTGSVLENSAVLKSAIESGYLGQLAVEPWSYSITEGDGKLQVGLTVNGQFYEDAALTFTCTADIIGNVGQTAVTWTLNNVVLRPTSKSRWKIKRLQPSRLIPFRVVYQLSVNPLKVRDSGRLSCSVTDGYNLQSNRTIQMKVLGKPIVFIGPMSAGIMQGETIPVECFILSNPSEVREIKWFKNGKLFNGSKHDEVIRKGPEGTSEILTHRNIQGNVIYECLGKNEAGEGPKVMSNITVYLYQDEKSRILCYINTDRFGTVWNWTIAGITVVKPCKGNQR</sequence>
<gene>
    <name evidence="3" type="ORF">MGAL_10B038773</name>
</gene>
<dbReference type="SMART" id="SM00409">
    <property type="entry name" value="IG"/>
    <property type="match status" value="2"/>
</dbReference>
<evidence type="ECO:0000256" key="1">
    <source>
        <dbReference type="SAM" id="MobiDB-lite"/>
    </source>
</evidence>
<feature type="non-terminal residue" evidence="3">
    <location>
        <position position="1"/>
    </location>
</feature>
<organism evidence="3 4">
    <name type="scientific">Mytilus galloprovincialis</name>
    <name type="common">Mediterranean mussel</name>
    <dbReference type="NCBI Taxonomy" id="29158"/>
    <lineage>
        <taxon>Eukaryota</taxon>
        <taxon>Metazoa</taxon>
        <taxon>Spiralia</taxon>
        <taxon>Lophotrochozoa</taxon>
        <taxon>Mollusca</taxon>
        <taxon>Bivalvia</taxon>
        <taxon>Autobranchia</taxon>
        <taxon>Pteriomorphia</taxon>
        <taxon>Mytilida</taxon>
        <taxon>Mytiloidea</taxon>
        <taxon>Mytilidae</taxon>
        <taxon>Mytilinae</taxon>
        <taxon>Mytilus</taxon>
    </lineage>
</organism>
<dbReference type="InterPro" id="IPR013783">
    <property type="entry name" value="Ig-like_fold"/>
</dbReference>
<dbReference type="PROSITE" id="PS50835">
    <property type="entry name" value="IG_LIKE"/>
    <property type="match status" value="2"/>
</dbReference>
<dbReference type="InterPro" id="IPR036179">
    <property type="entry name" value="Ig-like_dom_sf"/>
</dbReference>
<evidence type="ECO:0000313" key="3">
    <source>
        <dbReference type="EMBL" id="VDI68553.1"/>
    </source>
</evidence>
<feature type="domain" description="Ig-like" evidence="2">
    <location>
        <begin position="189"/>
        <end position="281"/>
    </location>
</feature>
<dbReference type="InterPro" id="IPR003599">
    <property type="entry name" value="Ig_sub"/>
</dbReference>
<dbReference type="SUPFAM" id="SSF48726">
    <property type="entry name" value="Immunoglobulin"/>
    <property type="match status" value="2"/>
</dbReference>
<evidence type="ECO:0000259" key="2">
    <source>
        <dbReference type="PROSITE" id="PS50835"/>
    </source>
</evidence>
<feature type="region of interest" description="Disordered" evidence="1">
    <location>
        <begin position="1"/>
        <end position="42"/>
    </location>
</feature>
<comment type="caution">
    <text evidence="3">The sequence shown here is derived from an EMBL/GenBank/DDBJ whole genome shotgun (WGS) entry which is preliminary data.</text>
</comment>
<protein>
    <recommendedName>
        <fullName evidence="2">Ig-like domain-containing protein</fullName>
    </recommendedName>
</protein>
<dbReference type="AlphaFoldDB" id="A0A8B6GSE1"/>
<keyword evidence="4" id="KW-1185">Reference proteome</keyword>
<proteinExistence type="predicted"/>
<dbReference type="OrthoDB" id="10052455at2759"/>
<dbReference type="Proteomes" id="UP000596742">
    <property type="component" value="Unassembled WGS sequence"/>
</dbReference>
<accession>A0A8B6GSE1</accession>
<feature type="domain" description="Ig-like" evidence="2">
    <location>
        <begin position="71"/>
        <end position="182"/>
    </location>
</feature>
<name>A0A8B6GSE1_MYTGA</name>
<dbReference type="Gene3D" id="2.60.40.10">
    <property type="entry name" value="Immunoglobulins"/>
    <property type="match status" value="2"/>
</dbReference>